<dbReference type="InterPro" id="IPR003739">
    <property type="entry name" value="Lys_aminomutase/Glu_NH3_mut"/>
</dbReference>
<dbReference type="PATRIC" id="fig|647171.4.peg.454"/>
<keyword evidence="7" id="KW-0411">Iron-sulfur</keyword>
<dbReference type="PROSITE" id="PS51918">
    <property type="entry name" value="RADICAL_SAM"/>
    <property type="match status" value="1"/>
</dbReference>
<keyword evidence="5" id="KW-0663">Pyridoxal phosphate</keyword>
<dbReference type="STRING" id="647171.MetfoDRAFT_0458"/>
<dbReference type="InterPro" id="IPR058240">
    <property type="entry name" value="rSAM_sf"/>
</dbReference>
<protein>
    <submittedName>
        <fullName evidence="9">Lysine 2,3-aminomutase YodO family protein</fullName>
        <ecNumber evidence="9">5.4.3.2</ecNumber>
    </submittedName>
</protein>
<name>H1KXD5_9EURY</name>
<dbReference type="Pfam" id="PF04055">
    <property type="entry name" value="Radical_SAM"/>
    <property type="match status" value="1"/>
</dbReference>
<evidence type="ECO:0000259" key="8">
    <source>
        <dbReference type="PROSITE" id="PS51918"/>
    </source>
</evidence>
<dbReference type="PANTHER" id="PTHR30538:SF0">
    <property type="entry name" value="L-LYSINE 2,3-AMINOMUTASE AQ_1632-RELATED"/>
    <property type="match status" value="1"/>
</dbReference>
<comment type="caution">
    <text evidence="9">The sequence shown here is derived from an EMBL/GenBank/DDBJ whole genome shotgun (WGS) entry which is preliminary data.</text>
</comment>
<keyword evidence="4" id="KW-0479">Metal-binding</keyword>
<dbReference type="GO" id="GO:0050066">
    <property type="term" value="F:L-lysine 2,3-aminomutase activity"/>
    <property type="evidence" value="ECO:0007669"/>
    <property type="project" value="UniProtKB-EC"/>
</dbReference>
<evidence type="ECO:0000313" key="10">
    <source>
        <dbReference type="Proteomes" id="UP000003706"/>
    </source>
</evidence>
<dbReference type="OrthoDB" id="21308at2157"/>
<gene>
    <name evidence="9" type="ORF">MetfoDRAFT_0458</name>
</gene>
<dbReference type="CDD" id="cd01335">
    <property type="entry name" value="Radical_SAM"/>
    <property type="match status" value="1"/>
</dbReference>
<reference evidence="9 10" key="1">
    <citation type="submission" date="2011-09" db="EMBL/GenBank/DDBJ databases">
        <title>The draft genome of Methanotorris formicicus Mc-S-70.</title>
        <authorList>
            <consortium name="US DOE Joint Genome Institute (JGI-PGF)"/>
            <person name="Lucas S."/>
            <person name="Han J."/>
            <person name="Lapidus A."/>
            <person name="Cheng J.-F."/>
            <person name="Goodwin L."/>
            <person name="Pitluck S."/>
            <person name="Peters L."/>
            <person name="Land M.L."/>
            <person name="Hauser L."/>
            <person name="Sieprawska-Lupa M."/>
            <person name="Takai K."/>
            <person name="Miyazaki J."/>
            <person name="Whitman W."/>
            <person name="Woyke T.J."/>
        </authorList>
    </citation>
    <scope>NUCLEOTIDE SEQUENCE [LARGE SCALE GENOMIC DNA]</scope>
    <source>
        <strain evidence="9 10">Mc-S-70</strain>
    </source>
</reference>
<dbReference type="AlphaFoldDB" id="H1KXD5"/>
<dbReference type="Gene3D" id="3.20.20.70">
    <property type="entry name" value="Aldolase class I"/>
    <property type="match status" value="1"/>
</dbReference>
<evidence type="ECO:0000256" key="7">
    <source>
        <dbReference type="ARBA" id="ARBA00023014"/>
    </source>
</evidence>
<evidence type="ECO:0000256" key="5">
    <source>
        <dbReference type="ARBA" id="ARBA00022898"/>
    </source>
</evidence>
<accession>H1KXD5</accession>
<keyword evidence="10" id="KW-1185">Reference proteome</keyword>
<dbReference type="EC" id="5.4.3.2" evidence="9"/>
<evidence type="ECO:0000256" key="2">
    <source>
        <dbReference type="ARBA" id="ARBA00022485"/>
    </source>
</evidence>
<keyword evidence="6" id="KW-0408">Iron</keyword>
<dbReference type="Proteomes" id="UP000003706">
    <property type="component" value="Unassembled WGS sequence"/>
</dbReference>
<dbReference type="Gene3D" id="6.10.140.1170">
    <property type="match status" value="1"/>
</dbReference>
<organism evidence="9 10">
    <name type="scientific">Methanotorris formicicus Mc-S-70</name>
    <dbReference type="NCBI Taxonomy" id="647171"/>
    <lineage>
        <taxon>Archaea</taxon>
        <taxon>Methanobacteriati</taxon>
        <taxon>Methanobacteriota</taxon>
        <taxon>Methanomada group</taxon>
        <taxon>Methanococci</taxon>
        <taxon>Methanococcales</taxon>
        <taxon>Methanocaldococcaceae</taxon>
        <taxon>Methanotorris</taxon>
    </lineage>
</organism>
<dbReference type="NCBIfam" id="TIGR00238">
    <property type="entry name" value="KamA family radical SAM protein"/>
    <property type="match status" value="1"/>
</dbReference>
<dbReference type="InterPro" id="IPR013785">
    <property type="entry name" value="Aldolase_TIM"/>
</dbReference>
<comment type="cofactor">
    <cofactor evidence="1">
        <name>pyridoxal 5'-phosphate</name>
        <dbReference type="ChEBI" id="CHEBI:597326"/>
    </cofactor>
</comment>
<evidence type="ECO:0000313" key="9">
    <source>
        <dbReference type="EMBL" id="EHP88347.1"/>
    </source>
</evidence>
<evidence type="ECO:0000256" key="6">
    <source>
        <dbReference type="ARBA" id="ARBA00023004"/>
    </source>
</evidence>
<feature type="domain" description="Radical SAM core" evidence="8">
    <location>
        <begin position="297"/>
        <end position="511"/>
    </location>
</feature>
<dbReference type="RefSeq" id="WP_007043903.1">
    <property type="nucleotide sequence ID" value="NZ_AGJL01000008.1"/>
</dbReference>
<dbReference type="PANTHER" id="PTHR30538">
    <property type="entry name" value="LYSINE 2,3-AMINOMUTASE-RELATED"/>
    <property type="match status" value="1"/>
</dbReference>
<dbReference type="SFLD" id="SFLDS00029">
    <property type="entry name" value="Radical_SAM"/>
    <property type="match status" value="1"/>
</dbReference>
<evidence type="ECO:0000256" key="1">
    <source>
        <dbReference type="ARBA" id="ARBA00001933"/>
    </source>
</evidence>
<keyword evidence="2" id="KW-0004">4Fe-4S</keyword>
<dbReference type="GO" id="GO:0046872">
    <property type="term" value="F:metal ion binding"/>
    <property type="evidence" value="ECO:0007669"/>
    <property type="project" value="UniProtKB-KW"/>
</dbReference>
<dbReference type="EMBL" id="AGJL01000008">
    <property type="protein sequence ID" value="EHP88347.1"/>
    <property type="molecule type" value="Genomic_DNA"/>
</dbReference>
<sequence length="598" mass="70753">MANLYRETLNELWDTNKEVYEILRNSDSVETAREKLYNYLIDLEKRIYYGDIDVHPLERINMKECIRVFKNILAPKNEELSGFSALRLLWLLANERFSEIDVEVSVGFIEEFKHLFKGIIGNSGIYDGKEEPIFLKLKGREAAIVRSDELDKLAEYAKKFMDRYPSGLLEGVKKRREENKKRILEYFGGDEEDWNDWKWHLKHIIKDSKTLSDLIDLTEEEIKAIDLAVKNHIPFGITPYYVSLMDKDASREYDHAVRAQVIPPLDYVEKMIKARSNREKLDFMGENDTSPIDLITRRYPMIAIIKPYNTCAQICVYCQRNWEIKEVLSKDALAPKNKLEEAIDWFRKHESIKEVLITGGDPFILNDKFLDKILSEFAEMKHIDRIRFGTRIPVVLPQRITDNLADIIEQYHEAGRREVVISTHVEHVYEVTEDLANAIQKIRKRGICVYNQEVFTIENSRRFETVALRKLLRLIGIEPYYTFNTKGKEETRRYRVPIARLLQEQKEEARLVPGVERIDKPIFNVPRLGKVNLNAWQDHEVIMITPDGRRVYEFHPWEKNISLANTYIYTDVPIYDYLKELERRGENLEDYKTIWYYF</sequence>
<keyword evidence="3" id="KW-0949">S-adenosyl-L-methionine</keyword>
<dbReference type="SUPFAM" id="SSF102114">
    <property type="entry name" value="Radical SAM enzymes"/>
    <property type="match status" value="1"/>
</dbReference>
<dbReference type="SFLD" id="SFLDG01070">
    <property type="entry name" value="PLP-dependent"/>
    <property type="match status" value="1"/>
</dbReference>
<evidence type="ECO:0000256" key="3">
    <source>
        <dbReference type="ARBA" id="ARBA00022691"/>
    </source>
</evidence>
<keyword evidence="9" id="KW-0413">Isomerase</keyword>
<dbReference type="InterPro" id="IPR007197">
    <property type="entry name" value="rSAM"/>
</dbReference>
<evidence type="ECO:0000256" key="4">
    <source>
        <dbReference type="ARBA" id="ARBA00022723"/>
    </source>
</evidence>
<dbReference type="GO" id="GO:0051539">
    <property type="term" value="F:4 iron, 4 sulfur cluster binding"/>
    <property type="evidence" value="ECO:0007669"/>
    <property type="project" value="UniProtKB-KW"/>
</dbReference>
<proteinExistence type="predicted"/>